<reference evidence="1 2" key="1">
    <citation type="submission" date="2018-08" db="EMBL/GenBank/DDBJ databases">
        <title>Diversity &amp; Physiological Properties of Lignin-Decomposing Actinobacteria from Soil.</title>
        <authorList>
            <person name="Roh S.G."/>
            <person name="Kim S.B."/>
        </authorList>
    </citation>
    <scope>NUCLEOTIDE SEQUENCE [LARGE SCALE GENOMIC DNA]</scope>
    <source>
        <strain evidence="1 2">MMS17-GH009</strain>
    </source>
</reference>
<sequence length="306" mass="32188">MNEDELLPPPTGPGLPADRRRQLRGHLMSEFARGPAAAPRRKRLGWVALPALAGGLALSLVLAGGPTERGADPTRPVAAVVLDRAARAAEQQPAPAARGDQFVYVKSLDDWAKSQGEAPQTRELWTSVDGSKRGLLLVDGHLPNPGGSDEHGEADPVPNAGRFGSYAYIAALPTDPDALLARIHADTEGHGPGPDEEAFRTVGDLLRDQIAPPAVSAALYRAAAKIPGVRAIDSVTDAAGRPGIAVARRDSGARAEVQWIFDSTDYTYLGERSVAVTDGATFRKGDITSQMAVLARAVVDQPGTRP</sequence>
<organism evidence="1 2">
    <name type="scientific">Kitasatospora xanthocidica</name>
    <dbReference type="NCBI Taxonomy" id="83382"/>
    <lineage>
        <taxon>Bacteria</taxon>
        <taxon>Bacillati</taxon>
        <taxon>Actinomycetota</taxon>
        <taxon>Actinomycetes</taxon>
        <taxon>Kitasatosporales</taxon>
        <taxon>Streptomycetaceae</taxon>
        <taxon>Kitasatospora</taxon>
    </lineage>
</organism>
<evidence type="ECO:0000313" key="2">
    <source>
        <dbReference type="Proteomes" id="UP000263377"/>
    </source>
</evidence>
<protein>
    <recommendedName>
        <fullName evidence="3">CU044_5270 family protein</fullName>
    </recommendedName>
</protein>
<evidence type="ECO:0008006" key="3">
    <source>
        <dbReference type="Google" id="ProtNLM"/>
    </source>
</evidence>
<proteinExistence type="predicted"/>
<comment type="caution">
    <text evidence="1">The sequence shown here is derived from an EMBL/GenBank/DDBJ whole genome shotgun (WGS) entry which is preliminary data.</text>
</comment>
<name>A0A372ZWI0_9ACTN</name>
<dbReference type="NCBIfam" id="NF038083">
    <property type="entry name" value="CU044_5270_fam"/>
    <property type="match status" value="1"/>
</dbReference>
<gene>
    <name evidence="1" type="ORF">DR950_20795</name>
</gene>
<accession>A0A372ZWI0</accession>
<evidence type="ECO:0000313" key="1">
    <source>
        <dbReference type="EMBL" id="RGD59894.1"/>
    </source>
</evidence>
<dbReference type="AlphaFoldDB" id="A0A372ZWI0"/>
<keyword evidence="2" id="KW-1185">Reference proteome</keyword>
<dbReference type="Proteomes" id="UP000263377">
    <property type="component" value="Unassembled WGS sequence"/>
</dbReference>
<dbReference type="EMBL" id="QVIG01000001">
    <property type="protein sequence ID" value="RGD59894.1"/>
    <property type="molecule type" value="Genomic_DNA"/>
</dbReference>
<dbReference type="InterPro" id="IPR047789">
    <property type="entry name" value="CU044_5270-like"/>
</dbReference>